<organism evidence="1">
    <name type="scientific">Timema tahoe</name>
    <dbReference type="NCBI Taxonomy" id="61484"/>
    <lineage>
        <taxon>Eukaryota</taxon>
        <taxon>Metazoa</taxon>
        <taxon>Ecdysozoa</taxon>
        <taxon>Arthropoda</taxon>
        <taxon>Hexapoda</taxon>
        <taxon>Insecta</taxon>
        <taxon>Pterygota</taxon>
        <taxon>Neoptera</taxon>
        <taxon>Polyneoptera</taxon>
        <taxon>Phasmatodea</taxon>
        <taxon>Timematodea</taxon>
        <taxon>Timematoidea</taxon>
        <taxon>Timematidae</taxon>
        <taxon>Timema</taxon>
    </lineage>
</organism>
<evidence type="ECO:0000313" key="1">
    <source>
        <dbReference type="EMBL" id="CAD7458301.1"/>
    </source>
</evidence>
<dbReference type="EMBL" id="OE002184">
    <property type="protein sequence ID" value="CAD7458301.1"/>
    <property type="molecule type" value="Genomic_DNA"/>
</dbReference>
<dbReference type="AlphaFoldDB" id="A0A7R9NW02"/>
<proteinExistence type="predicted"/>
<accession>A0A7R9NW02</accession>
<name>A0A7R9NW02_9NEOP</name>
<reference evidence="1" key="1">
    <citation type="submission" date="2020-11" db="EMBL/GenBank/DDBJ databases">
        <authorList>
            <person name="Tran Van P."/>
        </authorList>
    </citation>
    <scope>NUCLEOTIDE SEQUENCE</scope>
</reference>
<gene>
    <name evidence="1" type="ORF">TTEB3V08_LOCUS6284</name>
</gene>
<protein>
    <submittedName>
        <fullName evidence="1">Uncharacterized protein</fullName>
    </submittedName>
</protein>
<sequence>MLPSLAATIRWRSGHEEGSGGERMAGFGKDLAARIFLRAGIGRMAARIAVSARLTPNKDVWFFKFIITTPGEGSSILPPGGHHLDHDRLFRSSQNLVAPYALRNKKDNSGDKLQVQLKKRLESNRSQSTEAFVAISKGNLDSVMNKLKTFAVILYNRFCEHALVNEARRALFTNKKRTMEMIPPTANAL</sequence>